<evidence type="ECO:0000256" key="6">
    <source>
        <dbReference type="ARBA" id="ARBA00022777"/>
    </source>
</evidence>
<feature type="transmembrane region" description="Helical" evidence="10">
    <location>
        <begin position="74"/>
        <end position="90"/>
    </location>
</feature>
<evidence type="ECO:0000259" key="12">
    <source>
        <dbReference type="Pfam" id="PF07730"/>
    </source>
</evidence>
<accession>A0A6P2BSB9</accession>
<dbReference type="RefSeq" id="WP_145858239.1">
    <property type="nucleotide sequence ID" value="NZ_RPFW01000006.1"/>
</dbReference>
<name>A0A6P2BSB9_9ACTN</name>
<keyword evidence="8" id="KW-0902">Two-component regulatory system</keyword>
<evidence type="ECO:0000256" key="9">
    <source>
        <dbReference type="SAM" id="MobiDB-lite"/>
    </source>
</evidence>
<dbReference type="InterPro" id="IPR050482">
    <property type="entry name" value="Sensor_HK_TwoCompSys"/>
</dbReference>
<keyword evidence="7" id="KW-0067">ATP-binding</keyword>
<keyword evidence="4" id="KW-0808">Transferase</keyword>
<feature type="domain" description="Histidine kinase/HSP90-like ATPase" evidence="11">
    <location>
        <begin position="315"/>
        <end position="416"/>
    </location>
</feature>
<keyword evidence="3" id="KW-0597">Phosphoprotein</keyword>
<evidence type="ECO:0000256" key="8">
    <source>
        <dbReference type="ARBA" id="ARBA00023012"/>
    </source>
</evidence>
<dbReference type="SUPFAM" id="SSF55874">
    <property type="entry name" value="ATPase domain of HSP90 chaperone/DNA topoisomerase II/histidine kinase"/>
    <property type="match status" value="1"/>
</dbReference>
<protein>
    <recommendedName>
        <fullName evidence="2">histidine kinase</fullName>
        <ecNumber evidence="2">2.7.13.3</ecNumber>
    </recommendedName>
</protein>
<dbReference type="Proteomes" id="UP000460272">
    <property type="component" value="Unassembled WGS sequence"/>
</dbReference>
<keyword evidence="10" id="KW-1133">Transmembrane helix</keyword>
<evidence type="ECO:0000256" key="3">
    <source>
        <dbReference type="ARBA" id="ARBA00022553"/>
    </source>
</evidence>
<gene>
    <name evidence="13" type="ORF">EAS64_29050</name>
</gene>
<feature type="transmembrane region" description="Helical" evidence="10">
    <location>
        <begin position="141"/>
        <end position="163"/>
    </location>
</feature>
<evidence type="ECO:0000259" key="11">
    <source>
        <dbReference type="Pfam" id="PF02518"/>
    </source>
</evidence>
<feature type="domain" description="Signal transduction histidine kinase subgroup 3 dimerisation and phosphoacceptor" evidence="12">
    <location>
        <begin position="192"/>
        <end position="257"/>
    </location>
</feature>
<evidence type="ECO:0000313" key="14">
    <source>
        <dbReference type="Proteomes" id="UP000460272"/>
    </source>
</evidence>
<dbReference type="OrthoDB" id="227596at2"/>
<feature type="transmembrane region" description="Helical" evidence="10">
    <location>
        <begin position="27"/>
        <end position="46"/>
    </location>
</feature>
<evidence type="ECO:0000256" key="1">
    <source>
        <dbReference type="ARBA" id="ARBA00000085"/>
    </source>
</evidence>
<dbReference type="InterPro" id="IPR011712">
    <property type="entry name" value="Sig_transdc_His_kin_sub3_dim/P"/>
</dbReference>
<dbReference type="AlphaFoldDB" id="A0A6P2BSB9"/>
<keyword evidence="5" id="KW-0547">Nucleotide-binding</keyword>
<organism evidence="13 14">
    <name type="scientific">Trebonia kvetii</name>
    <dbReference type="NCBI Taxonomy" id="2480626"/>
    <lineage>
        <taxon>Bacteria</taxon>
        <taxon>Bacillati</taxon>
        <taxon>Actinomycetota</taxon>
        <taxon>Actinomycetes</taxon>
        <taxon>Streptosporangiales</taxon>
        <taxon>Treboniaceae</taxon>
        <taxon>Trebonia</taxon>
    </lineage>
</organism>
<feature type="region of interest" description="Disordered" evidence="9">
    <location>
        <begin position="348"/>
        <end position="377"/>
    </location>
</feature>
<feature type="transmembrane region" description="Helical" evidence="10">
    <location>
        <begin position="117"/>
        <end position="135"/>
    </location>
</feature>
<evidence type="ECO:0000256" key="7">
    <source>
        <dbReference type="ARBA" id="ARBA00022840"/>
    </source>
</evidence>
<reference evidence="13 14" key="1">
    <citation type="submission" date="2018-11" db="EMBL/GenBank/DDBJ databases">
        <title>Trebonia kvetii gen.nov., sp.nov., a novel acidophilic actinobacterium, and proposal of the new actinobacterial family Treboniaceae fam. nov.</title>
        <authorList>
            <person name="Rapoport D."/>
            <person name="Sagova-Mareckova M."/>
            <person name="Sedlacek I."/>
            <person name="Provaznik J."/>
            <person name="Kralova S."/>
            <person name="Pavlinic D."/>
            <person name="Benes V."/>
            <person name="Kopecky J."/>
        </authorList>
    </citation>
    <scope>NUCLEOTIDE SEQUENCE [LARGE SCALE GENOMIC DNA]</scope>
    <source>
        <strain evidence="13 14">15Tr583</strain>
    </source>
</reference>
<dbReference type="EC" id="2.7.13.3" evidence="2"/>
<dbReference type="GO" id="GO:0016020">
    <property type="term" value="C:membrane"/>
    <property type="evidence" value="ECO:0007669"/>
    <property type="project" value="InterPro"/>
</dbReference>
<dbReference type="GO" id="GO:0000155">
    <property type="term" value="F:phosphorelay sensor kinase activity"/>
    <property type="evidence" value="ECO:0007669"/>
    <property type="project" value="InterPro"/>
</dbReference>
<dbReference type="GO" id="GO:0046983">
    <property type="term" value="F:protein dimerization activity"/>
    <property type="evidence" value="ECO:0007669"/>
    <property type="project" value="InterPro"/>
</dbReference>
<dbReference type="Pfam" id="PF07730">
    <property type="entry name" value="HisKA_3"/>
    <property type="match status" value="1"/>
</dbReference>
<evidence type="ECO:0000256" key="2">
    <source>
        <dbReference type="ARBA" id="ARBA00012438"/>
    </source>
</evidence>
<evidence type="ECO:0000256" key="4">
    <source>
        <dbReference type="ARBA" id="ARBA00022679"/>
    </source>
</evidence>
<dbReference type="InterPro" id="IPR036890">
    <property type="entry name" value="HATPase_C_sf"/>
</dbReference>
<feature type="transmembrane region" description="Helical" evidence="10">
    <location>
        <begin position="96"/>
        <end position="112"/>
    </location>
</feature>
<sequence length="449" mass="46381">MSVGSWPRRAMAFLGSTEPRTALPGQAIITDACLALVAVLAALAALEAEATHRPAALAEVAAVLTTAPLAARRLAPLAAFWAILIGVMTLGNDNTIVSFAAILVAGYCAVVYSRYRGLALVSLPLVGLIITAAFQDTTPPLGRLSALAILLAIMGFGNAVRVWRARAGASGARLLRAQAEHEAATRRALELERARIASELHDVVTHNVSVMVVQAGAARQVLGAEQHEARSALLAVEASGRTAMAELQHMLGLLSVPGEQEPGSLADGQARGRLRPLPGLDQLTTLTDRMAAAGLDVELRVLGVPWSLSPGADLAAYRVIQEALTNVLKHAGTARTVITLDYRPSGLTVQVTDDGPPCRPTGPSASSQPAGRPANIPGTGRGLLGLRERVILHGGEFDAGPRPGGGWRVIGRFPAEDPPLALTAASGMPETARAAAVSGAAGLPHPGQS</sequence>
<dbReference type="CDD" id="cd16917">
    <property type="entry name" value="HATPase_UhpB-NarQ-NarX-like"/>
    <property type="match status" value="1"/>
</dbReference>
<evidence type="ECO:0000313" key="13">
    <source>
        <dbReference type="EMBL" id="TVZ01547.1"/>
    </source>
</evidence>
<dbReference type="Gene3D" id="1.20.5.1930">
    <property type="match status" value="1"/>
</dbReference>
<keyword evidence="10" id="KW-0812">Transmembrane</keyword>
<evidence type="ECO:0000256" key="10">
    <source>
        <dbReference type="SAM" id="Phobius"/>
    </source>
</evidence>
<dbReference type="Gene3D" id="3.30.565.10">
    <property type="entry name" value="Histidine kinase-like ATPase, C-terminal domain"/>
    <property type="match status" value="1"/>
</dbReference>
<dbReference type="EMBL" id="RPFW01000006">
    <property type="protein sequence ID" value="TVZ01547.1"/>
    <property type="molecule type" value="Genomic_DNA"/>
</dbReference>
<proteinExistence type="predicted"/>
<dbReference type="InterPro" id="IPR003594">
    <property type="entry name" value="HATPase_dom"/>
</dbReference>
<keyword evidence="10" id="KW-0472">Membrane</keyword>
<dbReference type="Pfam" id="PF02518">
    <property type="entry name" value="HATPase_c"/>
    <property type="match status" value="1"/>
</dbReference>
<dbReference type="PANTHER" id="PTHR24421:SF10">
    <property type="entry name" value="NITRATE_NITRITE SENSOR PROTEIN NARQ"/>
    <property type="match status" value="1"/>
</dbReference>
<dbReference type="GO" id="GO:0005524">
    <property type="term" value="F:ATP binding"/>
    <property type="evidence" value="ECO:0007669"/>
    <property type="project" value="UniProtKB-KW"/>
</dbReference>
<keyword evidence="14" id="KW-1185">Reference proteome</keyword>
<dbReference type="PANTHER" id="PTHR24421">
    <property type="entry name" value="NITRATE/NITRITE SENSOR PROTEIN NARX-RELATED"/>
    <property type="match status" value="1"/>
</dbReference>
<evidence type="ECO:0000256" key="5">
    <source>
        <dbReference type="ARBA" id="ARBA00022741"/>
    </source>
</evidence>
<keyword evidence="6 13" id="KW-0418">Kinase</keyword>
<comment type="catalytic activity">
    <reaction evidence="1">
        <text>ATP + protein L-histidine = ADP + protein N-phospho-L-histidine.</text>
        <dbReference type="EC" id="2.7.13.3"/>
    </reaction>
</comment>
<comment type="caution">
    <text evidence="13">The sequence shown here is derived from an EMBL/GenBank/DDBJ whole genome shotgun (WGS) entry which is preliminary data.</text>
</comment>